<evidence type="ECO:0000313" key="2">
    <source>
        <dbReference type="Ensembl" id="ENSKMAP00000004996.1"/>
    </source>
</evidence>
<dbReference type="PANTHER" id="PTHR48424">
    <property type="entry name" value="DYNEIN LIGHT CHAIN-RELATED"/>
    <property type="match status" value="1"/>
</dbReference>
<dbReference type="Proteomes" id="UP000264800">
    <property type="component" value="Unplaced"/>
</dbReference>
<evidence type="ECO:0000313" key="3">
    <source>
        <dbReference type="Proteomes" id="UP000264800"/>
    </source>
</evidence>
<dbReference type="AlphaFoldDB" id="A0A3Q2ZMW0"/>
<dbReference type="Ensembl" id="ENSKMAT00000005082.1">
    <property type="protein sequence ID" value="ENSKMAP00000004996.1"/>
    <property type="gene ID" value="ENSKMAG00000003790.1"/>
</dbReference>
<proteinExistence type="predicted"/>
<protein>
    <submittedName>
        <fullName evidence="2">Uncharacterized protein</fullName>
    </submittedName>
</protein>
<organism evidence="2 3">
    <name type="scientific">Kryptolebias marmoratus</name>
    <name type="common">Mangrove killifish</name>
    <name type="synonym">Rivulus marmoratus</name>
    <dbReference type="NCBI Taxonomy" id="37003"/>
    <lineage>
        <taxon>Eukaryota</taxon>
        <taxon>Metazoa</taxon>
        <taxon>Chordata</taxon>
        <taxon>Craniata</taxon>
        <taxon>Vertebrata</taxon>
        <taxon>Euteleostomi</taxon>
        <taxon>Actinopterygii</taxon>
        <taxon>Neopterygii</taxon>
        <taxon>Teleostei</taxon>
        <taxon>Neoteleostei</taxon>
        <taxon>Acanthomorphata</taxon>
        <taxon>Ovalentaria</taxon>
        <taxon>Atherinomorphae</taxon>
        <taxon>Cyprinodontiformes</taxon>
        <taxon>Rivulidae</taxon>
        <taxon>Kryptolebias</taxon>
    </lineage>
</organism>
<dbReference type="GeneTree" id="ENSGT01100000263793"/>
<sequence>MLITGLKQQNSHLTQVEVNKMLGLVGYVAAEVPPNDAVPYGGVGYLLDVGSDVFLDVVLLQGLCGTLHGVLLHVLRHVSVFDHWLSVRHGCPGKPKEKKQRIRQSVSRSHNDTEHPKRPSSTRPRCRNGRINSRRLAAAFLHNNEYIMFELAISTTVT</sequence>
<reference evidence="2" key="2">
    <citation type="submission" date="2025-09" db="UniProtKB">
        <authorList>
            <consortium name="Ensembl"/>
        </authorList>
    </citation>
    <scope>IDENTIFICATION</scope>
</reference>
<dbReference type="OMA" id="EYIMFEL"/>
<name>A0A3Q2ZMW0_KRYMA</name>
<feature type="region of interest" description="Disordered" evidence="1">
    <location>
        <begin position="92"/>
        <end position="128"/>
    </location>
</feature>
<dbReference type="PANTHER" id="PTHR48424:SF3">
    <property type="entry name" value="DYNEIN LIGHT CHAIN-RELATED"/>
    <property type="match status" value="1"/>
</dbReference>
<evidence type="ECO:0000256" key="1">
    <source>
        <dbReference type="SAM" id="MobiDB-lite"/>
    </source>
</evidence>
<keyword evidence="3" id="KW-1185">Reference proteome</keyword>
<accession>A0A3Q2ZMW0</accession>
<reference evidence="2" key="1">
    <citation type="submission" date="2025-08" db="UniProtKB">
        <authorList>
            <consortium name="Ensembl"/>
        </authorList>
    </citation>
    <scope>IDENTIFICATION</scope>
</reference>
<feature type="compositionally biased region" description="Basic residues" evidence="1">
    <location>
        <begin position="118"/>
        <end position="128"/>
    </location>
</feature>